<dbReference type="AlphaFoldDB" id="A0A1D2MRF7"/>
<comment type="similarity">
    <text evidence="1">Belongs to the CFA/CMAS family.</text>
</comment>
<keyword evidence="5" id="KW-0443">Lipid metabolism</keyword>
<name>A0A1D2MRF7_ORCCI</name>
<dbReference type="InterPro" id="IPR029063">
    <property type="entry name" value="SAM-dependent_MTases_sf"/>
</dbReference>
<dbReference type="NCBIfam" id="NF008686">
    <property type="entry name" value="PRK11705.1"/>
    <property type="match status" value="1"/>
</dbReference>
<keyword evidence="2" id="KW-0489">Methyltransferase</keyword>
<dbReference type="STRING" id="48709.A0A1D2MRF7"/>
<evidence type="ECO:0000256" key="3">
    <source>
        <dbReference type="ARBA" id="ARBA00022679"/>
    </source>
</evidence>
<organism evidence="6 7">
    <name type="scientific">Orchesella cincta</name>
    <name type="common">Springtail</name>
    <name type="synonym">Podura cincta</name>
    <dbReference type="NCBI Taxonomy" id="48709"/>
    <lineage>
        <taxon>Eukaryota</taxon>
        <taxon>Metazoa</taxon>
        <taxon>Ecdysozoa</taxon>
        <taxon>Arthropoda</taxon>
        <taxon>Hexapoda</taxon>
        <taxon>Collembola</taxon>
        <taxon>Entomobryomorpha</taxon>
        <taxon>Entomobryoidea</taxon>
        <taxon>Orchesellidae</taxon>
        <taxon>Orchesellinae</taxon>
        <taxon>Orchesella</taxon>
    </lineage>
</organism>
<dbReference type="PIRSF" id="PIRSF003085">
    <property type="entry name" value="CMAS"/>
    <property type="match status" value="1"/>
</dbReference>
<dbReference type="GO" id="GO:0008168">
    <property type="term" value="F:methyltransferase activity"/>
    <property type="evidence" value="ECO:0007669"/>
    <property type="project" value="UniProtKB-KW"/>
</dbReference>
<evidence type="ECO:0000256" key="5">
    <source>
        <dbReference type="ARBA" id="ARBA00023098"/>
    </source>
</evidence>
<keyword evidence="4" id="KW-0949">S-adenosyl-L-methionine</keyword>
<dbReference type="Pfam" id="PF02353">
    <property type="entry name" value="CMAS"/>
    <property type="match status" value="1"/>
</dbReference>
<dbReference type="SUPFAM" id="SSF53335">
    <property type="entry name" value="S-adenosyl-L-methionine-dependent methyltransferases"/>
    <property type="match status" value="1"/>
</dbReference>
<dbReference type="InterPro" id="IPR003333">
    <property type="entry name" value="CMAS"/>
</dbReference>
<dbReference type="CDD" id="cd02440">
    <property type="entry name" value="AdoMet_MTases"/>
    <property type="match status" value="1"/>
</dbReference>
<dbReference type="InterPro" id="IPR050723">
    <property type="entry name" value="CFA/CMAS"/>
</dbReference>
<sequence length="399" mass="46789">MGNVAHQIVVAFVHLYKALEGIFIRLFLNRFEKVITKVYRRGGVTINGTKPWDIKVHNKDFFARVANNASMGLGEGYMEGMWDCDDIVELTNRTMKHGIYRFYMNPWNRFLNFIELHFFNLQTKEKAWEVGQKHYDTGNDLFESFLDPEMNYSCGYWRTAKNLTEAQQDKMDLIAKKMMLKPGMKVLDVGCGWGGLCKHLAKNYGVNVVGITISKEGARYAQENCSGLPVEIRLVDYRDLNEQFDRIVSVGMFEHVGHNNYKEFFSTAHRCLKEDGIFLLHTIGVAHNDVPQIEPWFHTYIFPNGILPYYKHITEHIEKQFIIEDWQNFGNDYSLTLLSWYDNFIKSWPKLENKYGDKFFRMWKYYLQFSAGAFKSRKFQLWQVVLSKNGIEGGYYAAR</sequence>
<evidence type="ECO:0000313" key="6">
    <source>
        <dbReference type="EMBL" id="ODM95657.1"/>
    </source>
</evidence>
<dbReference type="EMBL" id="LJIJ01000639">
    <property type="protein sequence ID" value="ODM95657.1"/>
    <property type="molecule type" value="Genomic_DNA"/>
</dbReference>
<comment type="caution">
    <text evidence="6">The sequence shown here is derived from an EMBL/GenBank/DDBJ whole genome shotgun (WGS) entry which is preliminary data.</text>
</comment>
<dbReference type="GO" id="GO:0032259">
    <property type="term" value="P:methylation"/>
    <property type="evidence" value="ECO:0007669"/>
    <property type="project" value="UniProtKB-KW"/>
</dbReference>
<dbReference type="GO" id="GO:0008610">
    <property type="term" value="P:lipid biosynthetic process"/>
    <property type="evidence" value="ECO:0007669"/>
    <property type="project" value="InterPro"/>
</dbReference>
<evidence type="ECO:0000256" key="4">
    <source>
        <dbReference type="ARBA" id="ARBA00022691"/>
    </source>
</evidence>
<dbReference type="PANTHER" id="PTHR43667:SF1">
    <property type="entry name" value="CYCLOPROPANE-FATTY-ACYL-PHOSPHOLIPID SYNTHASE"/>
    <property type="match status" value="1"/>
</dbReference>
<keyword evidence="3" id="KW-0808">Transferase</keyword>
<proteinExistence type="inferred from homology"/>
<dbReference type="Proteomes" id="UP000094527">
    <property type="component" value="Unassembled WGS sequence"/>
</dbReference>
<evidence type="ECO:0000256" key="1">
    <source>
        <dbReference type="ARBA" id="ARBA00010815"/>
    </source>
</evidence>
<dbReference type="OMA" id="LWEFYLC"/>
<reference evidence="6 7" key="1">
    <citation type="journal article" date="2016" name="Genome Biol. Evol.">
        <title>Gene Family Evolution Reflects Adaptation to Soil Environmental Stressors in the Genome of the Collembolan Orchesella cincta.</title>
        <authorList>
            <person name="Faddeeva-Vakhrusheva A."/>
            <person name="Derks M.F."/>
            <person name="Anvar S.Y."/>
            <person name="Agamennone V."/>
            <person name="Suring W."/>
            <person name="Smit S."/>
            <person name="van Straalen N.M."/>
            <person name="Roelofs D."/>
        </authorList>
    </citation>
    <scope>NUCLEOTIDE SEQUENCE [LARGE SCALE GENOMIC DNA]</scope>
    <source>
        <tissue evidence="6">Mixed pool</tissue>
    </source>
</reference>
<protein>
    <submittedName>
        <fullName evidence="6">Cyclopropane-fatty-acyl-phospholipid synthase</fullName>
    </submittedName>
</protein>
<gene>
    <name evidence="6" type="ORF">Ocin01_11024</name>
</gene>
<keyword evidence="7" id="KW-1185">Reference proteome</keyword>
<accession>A0A1D2MRF7</accession>
<dbReference type="Gene3D" id="3.40.50.150">
    <property type="entry name" value="Vaccinia Virus protein VP39"/>
    <property type="match status" value="1"/>
</dbReference>
<evidence type="ECO:0000313" key="7">
    <source>
        <dbReference type="Proteomes" id="UP000094527"/>
    </source>
</evidence>
<dbReference type="OrthoDB" id="8300214at2759"/>
<evidence type="ECO:0000256" key="2">
    <source>
        <dbReference type="ARBA" id="ARBA00022603"/>
    </source>
</evidence>
<dbReference type="PANTHER" id="PTHR43667">
    <property type="entry name" value="CYCLOPROPANE-FATTY-ACYL-PHOSPHOLIPID SYNTHASE"/>
    <property type="match status" value="1"/>
</dbReference>